<gene>
    <name evidence="2" type="ORF">EBB59_02520</name>
</gene>
<protein>
    <recommendedName>
        <fullName evidence="1">Flagellar motor switch protein FliN-like C-terminal domain-containing protein</fullName>
    </recommendedName>
</protein>
<organism evidence="2 3">
    <name type="scientific">Solilutibacter pythonis</name>
    <dbReference type="NCBI Taxonomy" id="2483112"/>
    <lineage>
        <taxon>Bacteria</taxon>
        <taxon>Pseudomonadati</taxon>
        <taxon>Pseudomonadota</taxon>
        <taxon>Gammaproteobacteria</taxon>
        <taxon>Lysobacterales</taxon>
        <taxon>Lysobacteraceae</taxon>
        <taxon>Solilutibacter</taxon>
    </lineage>
</organism>
<dbReference type="Pfam" id="PF01052">
    <property type="entry name" value="FliMN_C"/>
    <property type="match status" value="1"/>
</dbReference>
<comment type="caution">
    <text evidence="2">The sequence shown here is derived from an EMBL/GenBank/DDBJ whole genome shotgun (WGS) entry which is preliminary data.</text>
</comment>
<keyword evidence="3" id="KW-1185">Reference proteome</keyword>
<feature type="domain" description="Flagellar motor switch protein FliN-like C-terminal" evidence="1">
    <location>
        <begin position="175"/>
        <end position="245"/>
    </location>
</feature>
<dbReference type="Gene3D" id="2.30.330.10">
    <property type="entry name" value="SpoA-like"/>
    <property type="match status" value="1"/>
</dbReference>
<dbReference type="RefSeq" id="WP_122100581.1">
    <property type="nucleotide sequence ID" value="NZ_RFLY01000003.1"/>
</dbReference>
<dbReference type="InterPro" id="IPR001543">
    <property type="entry name" value="FliN-like_C"/>
</dbReference>
<dbReference type="SUPFAM" id="SSF101801">
    <property type="entry name" value="Surface presentation of antigens (SPOA)"/>
    <property type="match status" value="1"/>
</dbReference>
<sequence>MGSDAFGWLSQQQWVDLEKAIGDGIARWHDEWAPDIPFDKSALKRLPSMPDANYAMHGYRTSAGPANLWIGLTGKGVEDLGAWLCGAASPDPTGLAGHVGREAFDSLLGNWGFNEKARPADPPADLTRCKEAWFEFGFFPRNAFLHLDSEGVAQLLGRGLCAVTATPSLEPIVHAVQDVNVQMVVELPMGLIDLREGMNLKVGEVFKTGAGLGEGLRLANETGRHRAAGVLTVVDDVKALRITHFEE</sequence>
<dbReference type="AlphaFoldDB" id="A0A3M2I6I0"/>
<reference evidence="2 3" key="1">
    <citation type="submission" date="2018-10" db="EMBL/GenBank/DDBJ databases">
        <title>Proposal of Lysobacter pythonis sp. nov. isolated from royal pythons (Python regius).</title>
        <authorList>
            <person name="Hans-Juergen B."/>
            <person name="Huptas C."/>
            <person name="Sandra B."/>
            <person name="Igor L."/>
            <person name="Joachim S."/>
            <person name="Siegfried S."/>
            <person name="Mareike W."/>
            <person name="Peter K."/>
        </authorList>
    </citation>
    <scope>NUCLEOTIDE SEQUENCE [LARGE SCALE GENOMIC DNA]</scope>
    <source>
        <strain evidence="2 3">4284/11</strain>
    </source>
</reference>
<accession>A0A3M2I6I0</accession>
<evidence type="ECO:0000259" key="1">
    <source>
        <dbReference type="Pfam" id="PF01052"/>
    </source>
</evidence>
<dbReference type="EMBL" id="RFLY01000003">
    <property type="protein sequence ID" value="RMH94057.1"/>
    <property type="molecule type" value="Genomic_DNA"/>
</dbReference>
<evidence type="ECO:0000313" key="3">
    <source>
        <dbReference type="Proteomes" id="UP000275012"/>
    </source>
</evidence>
<dbReference type="Proteomes" id="UP000275012">
    <property type="component" value="Unassembled WGS sequence"/>
</dbReference>
<evidence type="ECO:0000313" key="2">
    <source>
        <dbReference type="EMBL" id="RMH94057.1"/>
    </source>
</evidence>
<dbReference type="InterPro" id="IPR036429">
    <property type="entry name" value="SpoA-like_sf"/>
</dbReference>
<name>A0A3M2I6I0_9GAMM</name>
<proteinExistence type="predicted"/>